<dbReference type="InterPro" id="IPR001750">
    <property type="entry name" value="ND/Mrp_TM"/>
</dbReference>
<dbReference type="NCBIfam" id="TIGR01972">
    <property type="entry name" value="NDH_I_M"/>
    <property type="match status" value="1"/>
</dbReference>
<dbReference type="EC" id="7.1.1.2" evidence="4 17"/>
<feature type="transmembrane region" description="Helical" evidence="17">
    <location>
        <begin position="118"/>
        <end position="138"/>
    </location>
</feature>
<keyword evidence="13 17" id="KW-0830">Ubiquinone</keyword>
<keyword evidence="12 17" id="KW-0520">NAD</keyword>
<feature type="transmembrane region" description="Helical" evidence="17">
    <location>
        <begin position="343"/>
        <end position="369"/>
    </location>
</feature>
<accession>A0A0A1H7G8</accession>
<comment type="function">
    <text evidence="17">Core subunit of the mitochondrial membrane respiratory chain NADH dehydrogenase (Complex I) which catalyzes electron transfer from NADH through the respiratory chain, using ubiquinone as an electron acceptor. Essential for the catalytic activity and assembly of complex I.</text>
</comment>
<dbReference type="GO" id="GO:0003954">
    <property type="term" value="F:NADH dehydrogenase activity"/>
    <property type="evidence" value="ECO:0007669"/>
    <property type="project" value="TreeGrafter"/>
</dbReference>
<evidence type="ECO:0000256" key="10">
    <source>
        <dbReference type="ARBA" id="ARBA00022982"/>
    </source>
</evidence>
<feature type="transmembrane region" description="Helical" evidence="17">
    <location>
        <begin position="310"/>
        <end position="331"/>
    </location>
</feature>
<evidence type="ECO:0000256" key="12">
    <source>
        <dbReference type="ARBA" id="ARBA00023027"/>
    </source>
</evidence>
<geneLocation type="mitochondrion" evidence="21"/>
<comment type="subcellular location">
    <subcellularLocation>
        <location evidence="2 17">Mitochondrion membrane</location>
        <topology evidence="2 17">Multi-pass membrane protein</topology>
    </subcellularLocation>
</comment>
<dbReference type="PRINTS" id="PR01437">
    <property type="entry name" value="NUOXDRDTASE4"/>
</dbReference>
<dbReference type="InterPro" id="IPR010227">
    <property type="entry name" value="NADH_Q_OxRdtase_chainM/4"/>
</dbReference>
<organism evidence="21">
    <name type="scientific">Uroplatus ebenaui</name>
    <dbReference type="NCBI Taxonomy" id="357318"/>
    <lineage>
        <taxon>Eukaryota</taxon>
        <taxon>Metazoa</taxon>
        <taxon>Chordata</taxon>
        <taxon>Craniata</taxon>
        <taxon>Vertebrata</taxon>
        <taxon>Euteleostomi</taxon>
        <taxon>Lepidosauria</taxon>
        <taxon>Squamata</taxon>
        <taxon>Bifurcata</taxon>
        <taxon>Gekkota</taxon>
        <taxon>Gekkonidae</taxon>
        <taxon>Gekkoninae</taxon>
        <taxon>Uroplatus</taxon>
    </lineage>
</organism>
<evidence type="ECO:0000256" key="8">
    <source>
        <dbReference type="ARBA" id="ARBA00022692"/>
    </source>
</evidence>
<evidence type="ECO:0000256" key="7">
    <source>
        <dbReference type="ARBA" id="ARBA00022660"/>
    </source>
</evidence>
<evidence type="ECO:0000256" key="4">
    <source>
        <dbReference type="ARBA" id="ARBA00012944"/>
    </source>
</evidence>
<evidence type="ECO:0000256" key="13">
    <source>
        <dbReference type="ARBA" id="ARBA00023075"/>
    </source>
</evidence>
<evidence type="ECO:0000256" key="17">
    <source>
        <dbReference type="RuleBase" id="RU003297"/>
    </source>
</evidence>
<feature type="signal peptide" evidence="18">
    <location>
        <begin position="1"/>
        <end position="17"/>
    </location>
</feature>
<dbReference type="GO" id="GO:0042773">
    <property type="term" value="P:ATP synthesis coupled electron transport"/>
    <property type="evidence" value="ECO:0007669"/>
    <property type="project" value="InterPro"/>
</dbReference>
<proteinExistence type="inferred from homology"/>
<keyword evidence="10 17" id="KW-0249">Electron transport</keyword>
<keyword evidence="15 17" id="KW-0472">Membrane</keyword>
<dbReference type="Pfam" id="PF01059">
    <property type="entry name" value="Oxidored_q5_N"/>
    <property type="match status" value="1"/>
</dbReference>
<feature type="transmembrane region" description="Helical" evidence="17">
    <location>
        <begin position="47"/>
        <end position="74"/>
    </location>
</feature>
<feature type="transmembrane region" description="Helical" evidence="17">
    <location>
        <begin position="389"/>
        <end position="413"/>
    </location>
</feature>
<evidence type="ECO:0000313" key="21">
    <source>
        <dbReference type="EMBL" id="BAP90318.1"/>
    </source>
</evidence>
<evidence type="ECO:0000259" key="19">
    <source>
        <dbReference type="Pfam" id="PF00361"/>
    </source>
</evidence>
<keyword evidence="11 17" id="KW-1133">Transmembrane helix</keyword>
<dbReference type="EMBL" id="AB738950">
    <property type="protein sequence ID" value="BAP90318.1"/>
    <property type="molecule type" value="Genomic_DNA"/>
</dbReference>
<evidence type="ECO:0000256" key="6">
    <source>
        <dbReference type="ARBA" id="ARBA00022448"/>
    </source>
</evidence>
<evidence type="ECO:0000256" key="3">
    <source>
        <dbReference type="ARBA" id="ARBA00009025"/>
    </source>
</evidence>
<gene>
    <name evidence="21" type="primary">ND4</name>
</gene>
<dbReference type="InterPro" id="IPR000260">
    <property type="entry name" value="NADH4_N"/>
</dbReference>
<feature type="transmembrane region" description="Helical" evidence="17">
    <location>
        <begin position="285"/>
        <end position="304"/>
    </location>
</feature>
<evidence type="ECO:0000256" key="11">
    <source>
        <dbReference type="ARBA" id="ARBA00022989"/>
    </source>
</evidence>
<evidence type="ECO:0000256" key="18">
    <source>
        <dbReference type="SAM" id="SignalP"/>
    </source>
</evidence>
<feature type="chain" id="PRO_5001985076" description="NADH-ubiquinone oxidoreductase chain 4" evidence="18">
    <location>
        <begin position="18"/>
        <end position="455"/>
    </location>
</feature>
<feature type="domain" description="NADH:ubiquinone oxidoreductase chain 4 N-terminal" evidence="20">
    <location>
        <begin position="1"/>
        <end position="110"/>
    </location>
</feature>
<dbReference type="GO" id="GO:0031966">
    <property type="term" value="C:mitochondrial membrane"/>
    <property type="evidence" value="ECO:0007669"/>
    <property type="project" value="UniProtKB-SubCell"/>
</dbReference>
<dbReference type="GO" id="GO:0015990">
    <property type="term" value="P:electron transport coupled proton transport"/>
    <property type="evidence" value="ECO:0007669"/>
    <property type="project" value="TreeGrafter"/>
</dbReference>
<feature type="transmembrane region" description="Helical" evidence="17">
    <location>
        <begin position="259"/>
        <end position="278"/>
    </location>
</feature>
<keyword evidence="14 17" id="KW-0496">Mitochondrion</keyword>
<feature type="transmembrane region" description="Helical" evidence="17">
    <location>
        <begin position="225"/>
        <end position="247"/>
    </location>
</feature>
<sequence length="455" mass="50573">MLKITLATLMIVPSALLLPPKHLFTTTTTYTLLIALHTLNWFYQPLAWNYMTISPAMALDHLASPLVILSAWMLPMMIIASQHHMHHEPITRQRTFLVVCATLQTALIITFSSTTLTLFYIMFEATLLPTLILITRWGGQMERLAAGTYFLFYTLAGSLPFLVALLALHINMGHTTMLLLTITPKPLPLVTTSTLLWGAMTLAMLIKVPLYWLHLWLPKAHVEAPVAGSMILAGVLLKLGGYGLIRILPFLTPATQNSYYLPIALALWGMVMTSLICLRQTDLKALIAYSSVSHMGLVVAGVMAQTPWSVPGALTLMVAHGLTSSALFCLANMNYERTHTRTLILTSGWQVALLLTTTWWLTASLMNMALPPTTNLLGELMIISALFNWSWTTIMITGLTTLLTATYTLYMFISTQYGKSKTQNTAPPAHTREHLLLVFHFIPLLQLMLTPNLLI</sequence>
<dbReference type="InterPro" id="IPR003918">
    <property type="entry name" value="NADH_UbQ_OxRdtase"/>
</dbReference>
<evidence type="ECO:0000256" key="1">
    <source>
        <dbReference type="ARBA" id="ARBA00003257"/>
    </source>
</evidence>
<evidence type="ECO:0000256" key="14">
    <source>
        <dbReference type="ARBA" id="ARBA00023128"/>
    </source>
</evidence>
<evidence type="ECO:0000256" key="5">
    <source>
        <dbReference type="ARBA" id="ARBA00021006"/>
    </source>
</evidence>
<dbReference type="PANTHER" id="PTHR43507:SF20">
    <property type="entry name" value="NADH-UBIQUINONE OXIDOREDUCTASE CHAIN 4"/>
    <property type="match status" value="1"/>
</dbReference>
<dbReference type="GeneID" id="22283877"/>
<dbReference type="AlphaFoldDB" id="A0A0A1H7G8"/>
<comment type="similarity">
    <text evidence="3 17">Belongs to the complex I subunit 4 family.</text>
</comment>
<comment type="function">
    <text evidence="1">Core subunit of the mitochondrial membrane respiratory chain NADH dehydrogenase (Complex I) that is believed to belong to the minimal assembly required for catalysis. Complex I functions in the transfer of electrons from NADH to the respiratory chain. The immediate electron acceptor for the enzyme is believed to be ubiquinone.</text>
</comment>
<dbReference type="CTD" id="4538"/>
<reference evidence="21" key="1">
    <citation type="journal article" date="2014" name="BMC Genomics">
        <title>Gene rearrangements in gekkonid mitochondrial genomes with shuffling, loss, and reassignment of tRNA genes.</title>
        <authorList>
            <person name="Kumazawa Y."/>
            <person name="Miura S."/>
            <person name="Yamada C."/>
            <person name="Hashiguchi Y."/>
        </authorList>
    </citation>
    <scope>NUCLEOTIDE SEQUENCE</scope>
    <source>
        <strain evidence="21">Uebe3</strain>
    </source>
</reference>
<feature type="transmembrane region" description="Helical" evidence="17">
    <location>
        <begin position="150"/>
        <end position="170"/>
    </location>
</feature>
<keyword evidence="8 17" id="KW-0812">Transmembrane</keyword>
<dbReference type="GO" id="GO:0008137">
    <property type="term" value="F:NADH dehydrogenase (ubiquinone) activity"/>
    <property type="evidence" value="ECO:0007669"/>
    <property type="project" value="UniProtKB-UniRule"/>
</dbReference>
<keyword evidence="18" id="KW-0732">Signal</keyword>
<dbReference type="PANTHER" id="PTHR43507">
    <property type="entry name" value="NADH-UBIQUINONE OXIDOREDUCTASE CHAIN 4"/>
    <property type="match status" value="1"/>
</dbReference>
<dbReference type="GO" id="GO:0048039">
    <property type="term" value="F:ubiquinone binding"/>
    <property type="evidence" value="ECO:0007669"/>
    <property type="project" value="TreeGrafter"/>
</dbReference>
<comment type="catalytic activity">
    <reaction evidence="16 17">
        <text>a ubiquinone + NADH + 5 H(+)(in) = a ubiquinol + NAD(+) + 4 H(+)(out)</text>
        <dbReference type="Rhea" id="RHEA:29091"/>
        <dbReference type="Rhea" id="RHEA-COMP:9565"/>
        <dbReference type="Rhea" id="RHEA-COMP:9566"/>
        <dbReference type="ChEBI" id="CHEBI:15378"/>
        <dbReference type="ChEBI" id="CHEBI:16389"/>
        <dbReference type="ChEBI" id="CHEBI:17976"/>
        <dbReference type="ChEBI" id="CHEBI:57540"/>
        <dbReference type="ChEBI" id="CHEBI:57945"/>
        <dbReference type="EC" id="7.1.1.2"/>
    </reaction>
</comment>
<keyword evidence="6 17" id="KW-0813">Transport</keyword>
<keyword evidence="9" id="KW-1278">Translocase</keyword>
<evidence type="ECO:0000259" key="20">
    <source>
        <dbReference type="Pfam" id="PF01059"/>
    </source>
</evidence>
<feature type="transmembrane region" description="Helical" evidence="17">
    <location>
        <begin position="95"/>
        <end position="112"/>
    </location>
</feature>
<dbReference type="RefSeq" id="YP_009110539.1">
    <property type="nucleotide sequence ID" value="NC_025783.1"/>
</dbReference>
<evidence type="ECO:0000256" key="9">
    <source>
        <dbReference type="ARBA" id="ARBA00022967"/>
    </source>
</evidence>
<name>A0A0A1H7G8_9SAUR</name>
<evidence type="ECO:0000256" key="16">
    <source>
        <dbReference type="ARBA" id="ARBA00049551"/>
    </source>
</evidence>
<feature type="transmembrane region" description="Helical" evidence="17">
    <location>
        <begin position="190"/>
        <end position="213"/>
    </location>
</feature>
<evidence type="ECO:0000256" key="15">
    <source>
        <dbReference type="ARBA" id="ARBA00023136"/>
    </source>
</evidence>
<feature type="domain" description="NADH:quinone oxidoreductase/Mrp antiporter transmembrane" evidence="19">
    <location>
        <begin position="113"/>
        <end position="403"/>
    </location>
</feature>
<dbReference type="Pfam" id="PF00361">
    <property type="entry name" value="Proton_antipo_M"/>
    <property type="match status" value="1"/>
</dbReference>
<keyword evidence="7 17" id="KW-0679">Respiratory chain</keyword>
<evidence type="ECO:0000256" key="2">
    <source>
        <dbReference type="ARBA" id="ARBA00004225"/>
    </source>
</evidence>
<protein>
    <recommendedName>
        <fullName evidence="5 17">NADH-ubiquinone oxidoreductase chain 4</fullName>
        <ecNumber evidence="4 17">7.1.1.2</ecNumber>
    </recommendedName>
</protein>